<dbReference type="Gene3D" id="3.10.450.50">
    <property type="match status" value="1"/>
</dbReference>
<evidence type="ECO:0000259" key="4">
    <source>
        <dbReference type="PROSITE" id="PS50102"/>
    </source>
</evidence>
<dbReference type="PROSITE" id="PS50102">
    <property type="entry name" value="RRM"/>
    <property type="match status" value="1"/>
</dbReference>
<dbReference type="RefSeq" id="XP_010441930.1">
    <property type="nucleotide sequence ID" value="XM_010443628.2"/>
</dbReference>
<dbReference type="PANTHER" id="PTHR10693:SF29">
    <property type="entry name" value="GB|AAD20086.1"/>
    <property type="match status" value="1"/>
</dbReference>
<dbReference type="InterPro" id="IPR000504">
    <property type="entry name" value="RRM_dom"/>
</dbReference>
<evidence type="ECO:0000256" key="2">
    <source>
        <dbReference type="PROSITE-ProRule" id="PRU00176"/>
    </source>
</evidence>
<evidence type="ECO:0000256" key="3">
    <source>
        <dbReference type="SAM" id="MobiDB-lite"/>
    </source>
</evidence>
<dbReference type="InterPro" id="IPR035979">
    <property type="entry name" value="RBD_domain_sf"/>
</dbReference>
<dbReference type="Proteomes" id="UP000694864">
    <property type="component" value="Chromosome 11"/>
</dbReference>
<keyword evidence="1 2" id="KW-0694">RNA-binding</keyword>
<dbReference type="CDD" id="cd00780">
    <property type="entry name" value="NTF2"/>
    <property type="match status" value="1"/>
</dbReference>
<dbReference type="GeneID" id="104725035"/>
<dbReference type="Pfam" id="PF00076">
    <property type="entry name" value="RRM_1"/>
    <property type="match status" value="1"/>
</dbReference>
<dbReference type="InterPro" id="IPR002075">
    <property type="entry name" value="NTF2_dom"/>
</dbReference>
<reference evidence="7" key="2">
    <citation type="submission" date="2025-08" db="UniProtKB">
        <authorList>
            <consortium name="RefSeq"/>
        </authorList>
    </citation>
    <scope>IDENTIFICATION</scope>
    <source>
        <tissue evidence="7">Leaf</tissue>
    </source>
</reference>
<evidence type="ECO:0000256" key="1">
    <source>
        <dbReference type="ARBA" id="ARBA00022884"/>
    </source>
</evidence>
<gene>
    <name evidence="7" type="primary">LOC104725035</name>
</gene>
<dbReference type="InterPro" id="IPR012677">
    <property type="entry name" value="Nucleotide-bd_a/b_plait_sf"/>
</dbReference>
<dbReference type="Gene3D" id="3.30.70.330">
    <property type="match status" value="1"/>
</dbReference>
<dbReference type="Pfam" id="PF02136">
    <property type="entry name" value="NTF2"/>
    <property type="match status" value="1"/>
</dbReference>
<dbReference type="CDD" id="cd00590">
    <property type="entry name" value="RRM_SF"/>
    <property type="match status" value="1"/>
</dbReference>
<protein>
    <submittedName>
        <fullName evidence="7">Ras GTPase-activating protein-binding protein 1 isoform X1</fullName>
    </submittedName>
</protein>
<dbReference type="SMART" id="SM00360">
    <property type="entry name" value="RRM"/>
    <property type="match status" value="1"/>
</dbReference>
<name>A0ABM0UJ64_CAMSA</name>
<proteinExistence type="predicted"/>
<dbReference type="PROSITE" id="PS50177">
    <property type="entry name" value="NTF2_DOMAIN"/>
    <property type="match status" value="1"/>
</dbReference>
<evidence type="ECO:0000313" key="7">
    <source>
        <dbReference type="RefSeq" id="XP_010441930.1"/>
    </source>
</evidence>
<evidence type="ECO:0000313" key="6">
    <source>
        <dbReference type="Proteomes" id="UP000694864"/>
    </source>
</evidence>
<reference evidence="6" key="1">
    <citation type="journal article" date="2014" name="Nat. Commun.">
        <title>The emerging biofuel crop Camelina sativa retains a highly undifferentiated hexaploid genome structure.</title>
        <authorList>
            <person name="Kagale S."/>
            <person name="Koh C."/>
            <person name="Nixon J."/>
            <person name="Bollina V."/>
            <person name="Clarke W.E."/>
            <person name="Tuteja R."/>
            <person name="Spillane C."/>
            <person name="Robinson S.J."/>
            <person name="Links M.G."/>
            <person name="Clarke C."/>
            <person name="Higgins E.E."/>
            <person name="Huebert T."/>
            <person name="Sharpe A.G."/>
            <person name="Parkin I.A."/>
        </authorList>
    </citation>
    <scope>NUCLEOTIDE SEQUENCE [LARGE SCALE GENOMIC DNA]</scope>
    <source>
        <strain evidence="6">cv. DH55</strain>
    </source>
</reference>
<sequence length="449" mass="50136">MATPYPGATQVGSYFVGQYYKVLQQQPDLIHQFYSESSRAVRIDGDATETANSLLHIHNMVMSLNFTAIEVKTINSVESWEGGVLVVVSGSVKTKEFSNRRSFVQTFFLAPQEKGYFVLNDVFQFVDEEAVYYHQPSYITESKHEAHINPPSPHQEPQVPDYVLEQEARDYVNAVQIKDDLVDKYSLQEDQHQPQQEDYVDEVAIVETPREEVAVDVVHEHRAASAEEPIEKSKMSYASILKVAKEAVAAPIAPSQLSYNKNSQDINEWDQPLRTPSPQLAAPLAPVQQSNASAPYITEYGADAEDGSGFDDFEFKSVYVRNLPSDISASEIEEEFKNFGTIKPDGVFLRTRKDVMGVCYAFVEFEEMTSVENAIKASPIYLGGRQVYIEERRPNPAGVRGARRGGGRGRGGYPTEAPRGRFGARGSGRGNQDGGDYRPRGNGYYRGSR</sequence>
<feature type="region of interest" description="Disordered" evidence="3">
    <location>
        <begin position="393"/>
        <end position="449"/>
    </location>
</feature>
<feature type="compositionally biased region" description="Gly residues" evidence="3">
    <location>
        <begin position="423"/>
        <end position="433"/>
    </location>
</feature>
<dbReference type="InterPro" id="IPR032710">
    <property type="entry name" value="NTF2-like_dom_sf"/>
</dbReference>
<dbReference type="SUPFAM" id="SSF54928">
    <property type="entry name" value="RNA-binding domain, RBD"/>
    <property type="match status" value="1"/>
</dbReference>
<evidence type="ECO:0000259" key="5">
    <source>
        <dbReference type="PROSITE" id="PS50177"/>
    </source>
</evidence>
<accession>A0ABM0UJ64</accession>
<keyword evidence="6" id="KW-1185">Reference proteome</keyword>
<dbReference type="SUPFAM" id="SSF54427">
    <property type="entry name" value="NTF2-like"/>
    <property type="match status" value="1"/>
</dbReference>
<feature type="domain" description="RRM" evidence="4">
    <location>
        <begin position="316"/>
        <end position="394"/>
    </location>
</feature>
<feature type="domain" description="NTF2" evidence="5">
    <location>
        <begin position="11"/>
        <end position="125"/>
    </location>
</feature>
<dbReference type="InterPro" id="IPR018222">
    <property type="entry name" value="Nuclear_transport_factor_2_euk"/>
</dbReference>
<dbReference type="PANTHER" id="PTHR10693">
    <property type="entry name" value="RAS GTPASE-ACTIVATING PROTEIN-BINDING PROTEIN"/>
    <property type="match status" value="1"/>
</dbReference>
<organism evidence="6 7">
    <name type="scientific">Camelina sativa</name>
    <name type="common">False flax</name>
    <name type="synonym">Myagrum sativum</name>
    <dbReference type="NCBI Taxonomy" id="90675"/>
    <lineage>
        <taxon>Eukaryota</taxon>
        <taxon>Viridiplantae</taxon>
        <taxon>Streptophyta</taxon>
        <taxon>Embryophyta</taxon>
        <taxon>Tracheophyta</taxon>
        <taxon>Spermatophyta</taxon>
        <taxon>Magnoliopsida</taxon>
        <taxon>eudicotyledons</taxon>
        <taxon>Gunneridae</taxon>
        <taxon>Pentapetalae</taxon>
        <taxon>rosids</taxon>
        <taxon>malvids</taxon>
        <taxon>Brassicales</taxon>
        <taxon>Brassicaceae</taxon>
        <taxon>Camelineae</taxon>
        <taxon>Camelina</taxon>
    </lineage>
</organism>
<dbReference type="InterPro" id="IPR039539">
    <property type="entry name" value="Ras_GTPase_bind_prot"/>
</dbReference>